<dbReference type="GO" id="GO:0005829">
    <property type="term" value="C:cytosol"/>
    <property type="evidence" value="ECO:0007669"/>
    <property type="project" value="TreeGrafter"/>
</dbReference>
<dbReference type="EMBL" id="ASRH01000006">
    <property type="protein sequence ID" value="EWG06938.1"/>
    <property type="molecule type" value="Genomic_DNA"/>
</dbReference>
<keyword evidence="3" id="KW-0808">Transferase</keyword>
<dbReference type="Pfam" id="PF08543">
    <property type="entry name" value="Phos_pyr_kin"/>
    <property type="match status" value="1"/>
</dbReference>
<keyword evidence="4" id="KW-1185">Reference proteome</keyword>
<protein>
    <submittedName>
        <fullName evidence="3">Phosphomethylpyrimidine kinase</fullName>
    </submittedName>
</protein>
<dbReference type="GO" id="GO:0008902">
    <property type="term" value="F:hydroxymethylpyrimidine kinase activity"/>
    <property type="evidence" value="ECO:0007669"/>
    <property type="project" value="TreeGrafter"/>
</dbReference>
<dbReference type="GO" id="GO:0009228">
    <property type="term" value="P:thiamine biosynthetic process"/>
    <property type="evidence" value="ECO:0007669"/>
    <property type="project" value="InterPro"/>
</dbReference>
<feature type="domain" description="Thiamine-phosphate synthase ThiN" evidence="2">
    <location>
        <begin position="234"/>
        <end position="399"/>
    </location>
</feature>
<dbReference type="SUPFAM" id="SSF53613">
    <property type="entry name" value="Ribokinase-like"/>
    <property type="match status" value="1"/>
</dbReference>
<dbReference type="PANTHER" id="PTHR20858">
    <property type="entry name" value="PHOSPHOMETHYLPYRIMIDINE KINASE"/>
    <property type="match status" value="1"/>
</dbReference>
<dbReference type="InterPro" id="IPR004399">
    <property type="entry name" value="HMP/HMP-P_kinase_dom"/>
</dbReference>
<dbReference type="InterPro" id="IPR019293">
    <property type="entry name" value="ThiN"/>
</dbReference>
<dbReference type="PATRIC" id="fig|1326980.6.peg.1409"/>
<dbReference type="InterPro" id="IPR013749">
    <property type="entry name" value="PM/HMP-P_kinase-1"/>
</dbReference>
<dbReference type="Gene3D" id="3.40.1190.20">
    <property type="match status" value="1"/>
</dbReference>
<proteinExistence type="predicted"/>
<dbReference type="GO" id="GO:0008972">
    <property type="term" value="F:phosphomethylpyrimidine kinase activity"/>
    <property type="evidence" value="ECO:0007669"/>
    <property type="project" value="InterPro"/>
</dbReference>
<reference evidence="3 4" key="1">
    <citation type="journal article" date="2014" name="Genome Announc.">
        <title>Draft Genome Sequence of the Sulfolobales Archaeon AZ1, Obtained through Metagenomic Analysis of a Mexican Hot Spring.</title>
        <authorList>
            <person name="Servin-Garciduenas L.E."/>
            <person name="Martinez-Romero E."/>
        </authorList>
    </citation>
    <scope>NUCLEOTIDE SEQUENCE [LARGE SCALE GENOMIC DNA]</scope>
    <source>
        <strain evidence="3">AZ1-illumnia</strain>
    </source>
</reference>
<gene>
    <name evidence="3" type="ORF">ASUL_07109</name>
</gene>
<organism evidence="3 4">
    <name type="scientific">Candidatus Aramenus sulfurataquae</name>
    <dbReference type="NCBI Taxonomy" id="1326980"/>
    <lineage>
        <taxon>Archaea</taxon>
        <taxon>Thermoproteota</taxon>
        <taxon>Thermoprotei</taxon>
        <taxon>Sulfolobales</taxon>
        <taxon>Sulfolobaceae</taxon>
        <taxon>Candidatus Aramenus</taxon>
    </lineage>
</organism>
<dbReference type="CDD" id="cd01169">
    <property type="entry name" value="HMPP_kinase"/>
    <property type="match status" value="1"/>
</dbReference>
<dbReference type="SUPFAM" id="SSF53639">
    <property type="entry name" value="AraD/HMP-PK domain-like"/>
    <property type="match status" value="1"/>
</dbReference>
<dbReference type="InterPro" id="IPR029056">
    <property type="entry name" value="Ribokinase-like"/>
</dbReference>
<dbReference type="PANTHER" id="PTHR20858:SF17">
    <property type="entry name" value="HYDROXYMETHYLPYRIMIDINE_PHOSPHOMETHYLPYRIMIDINE KINASE THI20-RELATED"/>
    <property type="match status" value="1"/>
</dbReference>
<sequence length="408" mass="46325">MALTAITVQNTRGIKEVYPVSPEQLASQIGWLKEDFDFKYAKLGMVYNSGQFKVVSEELSDKRLVVDTVIYAKDGTQLIKDLEDYKRFVLRKAFIVTPNAVEASMLTGIKVESLRDQEVVARALHEMFGVPYVVVKGGHVKGEYSFDVVFDGKEFYEVGYPRIEQKNTHGTGSVFASAIAAELSKGNDVRSAVEVARRLLQGSILYGLEVGKGIGPVDPYFLLKDSMKYKIMEEMREFGDFVEGLECFWKLIPEVQSNFSHSVPPEYVRGLDDIATFRGRIVRTWDRKVKVGFPAVFGYPTHTARLLLSLTSQGVKADSLINIRYDERAIRLLRNLGYEAVEVNRELEPQHGEGKTMQWIVEYVVENYGKVPNVIYDKGMKGKEAMIRFWTNGVDEMKNSLEYLCREL</sequence>
<evidence type="ECO:0000259" key="1">
    <source>
        <dbReference type="Pfam" id="PF08543"/>
    </source>
</evidence>
<dbReference type="InterPro" id="IPR036409">
    <property type="entry name" value="Aldolase_II/adducin_N_sf"/>
</dbReference>
<accession>W7KL58</accession>
<comment type="caution">
    <text evidence="3">The sequence shown here is derived from an EMBL/GenBank/DDBJ whole genome shotgun (WGS) entry which is preliminary data.</text>
</comment>
<dbReference type="Pfam" id="PF10120">
    <property type="entry name" value="ThiN"/>
    <property type="match status" value="1"/>
</dbReference>
<dbReference type="Gene3D" id="3.40.225.10">
    <property type="entry name" value="Class II aldolase/adducin N-terminal domain"/>
    <property type="match status" value="1"/>
</dbReference>
<evidence type="ECO:0000259" key="2">
    <source>
        <dbReference type="Pfam" id="PF10120"/>
    </source>
</evidence>
<name>W7KL58_9CREN</name>
<feature type="domain" description="Pyridoxamine kinase/Phosphomethylpyrimidine kinase" evidence="1">
    <location>
        <begin position="2"/>
        <end position="218"/>
    </location>
</feature>
<dbReference type="AlphaFoldDB" id="W7KL58"/>
<evidence type="ECO:0000313" key="4">
    <source>
        <dbReference type="Proteomes" id="UP000054284"/>
    </source>
</evidence>
<evidence type="ECO:0000313" key="3">
    <source>
        <dbReference type="EMBL" id="EWG06938.1"/>
    </source>
</evidence>
<dbReference type="Proteomes" id="UP000054284">
    <property type="component" value="Unassembled WGS sequence"/>
</dbReference>
<keyword evidence="3" id="KW-0418">Kinase</keyword>